<protein>
    <submittedName>
        <fullName evidence="1">Uncharacterized protein</fullName>
    </submittedName>
</protein>
<name>A0A0H4VFB8_9SPHN</name>
<dbReference type="KEGG" id="ery:CP97_05135"/>
<reference evidence="2" key="2">
    <citation type="submission" date="2015-04" db="EMBL/GenBank/DDBJ databases">
        <title>The complete genome sequence of Erythrobacter sp. s21-N3.</title>
        <authorList>
            <person name="Zhuang L."/>
            <person name="Liu Y."/>
            <person name="Shao Z."/>
        </authorList>
    </citation>
    <scope>NUCLEOTIDE SEQUENCE [LARGE SCALE GENOMIC DNA]</scope>
    <source>
        <strain evidence="2">s21-N3</strain>
    </source>
</reference>
<evidence type="ECO:0000313" key="2">
    <source>
        <dbReference type="Proteomes" id="UP000059113"/>
    </source>
</evidence>
<keyword evidence="2" id="KW-1185">Reference proteome</keyword>
<proteinExistence type="predicted"/>
<dbReference type="AlphaFoldDB" id="A0A0H4VFB8"/>
<sequence length="96" mass="9774">MMGQDETGAPEEAATPEMLAALAAPQVEQADSPEVFLSTLSETLSASDDVDVDLADILSDQLLTVTPHADAIANAKAAIVALAAKRAAPVEVQSDG</sequence>
<dbReference type="PATRIC" id="fig|1648404.4.peg.1073"/>
<dbReference type="EMBL" id="CP011310">
    <property type="protein sequence ID" value="AKQ41536.1"/>
    <property type="molecule type" value="Genomic_DNA"/>
</dbReference>
<dbReference type="RefSeq" id="WP_048885058.1">
    <property type="nucleotide sequence ID" value="NZ_CP011310.1"/>
</dbReference>
<dbReference type="Proteomes" id="UP000059113">
    <property type="component" value="Chromosome"/>
</dbReference>
<organism evidence="1 2">
    <name type="scientific">Aurantiacibacter atlanticus</name>
    <dbReference type="NCBI Taxonomy" id="1648404"/>
    <lineage>
        <taxon>Bacteria</taxon>
        <taxon>Pseudomonadati</taxon>
        <taxon>Pseudomonadota</taxon>
        <taxon>Alphaproteobacteria</taxon>
        <taxon>Sphingomonadales</taxon>
        <taxon>Erythrobacteraceae</taxon>
        <taxon>Aurantiacibacter</taxon>
    </lineage>
</organism>
<reference evidence="1 2" key="1">
    <citation type="journal article" date="2015" name="Int. J. Syst. Evol. Microbiol.">
        <title>Erythrobacter atlanticus sp. nov., a bacterium from ocean sediment able to degrade polycyclic aromatic hydrocarbons.</title>
        <authorList>
            <person name="Zhuang L."/>
            <person name="Liu Y."/>
            <person name="Wang L."/>
            <person name="Wang W."/>
            <person name="Shao Z."/>
        </authorList>
    </citation>
    <scope>NUCLEOTIDE SEQUENCE [LARGE SCALE GENOMIC DNA]</scope>
    <source>
        <strain evidence="2">s21-N3</strain>
    </source>
</reference>
<gene>
    <name evidence="1" type="ORF">CP97_05135</name>
</gene>
<accession>A0A0H4VFB8</accession>
<evidence type="ECO:0000313" key="1">
    <source>
        <dbReference type="EMBL" id="AKQ41536.1"/>
    </source>
</evidence>